<dbReference type="PANTHER" id="PTHR10877">
    <property type="entry name" value="POLYCYSTIN FAMILY MEMBER"/>
    <property type="match status" value="1"/>
</dbReference>
<feature type="transmembrane region" description="Helical" evidence="6">
    <location>
        <begin position="1112"/>
        <end position="1131"/>
    </location>
</feature>
<feature type="transmembrane region" description="Helical" evidence="6">
    <location>
        <begin position="1173"/>
        <end position="1196"/>
    </location>
</feature>
<feature type="transmembrane region" description="Helical" evidence="6">
    <location>
        <begin position="525"/>
        <end position="546"/>
    </location>
</feature>
<feature type="transmembrane region" description="Helical" evidence="6">
    <location>
        <begin position="414"/>
        <end position="433"/>
    </location>
</feature>
<feature type="transmembrane region" description="Helical" evidence="6">
    <location>
        <begin position="630"/>
        <end position="656"/>
    </location>
</feature>
<accession>A0A1D3D773</accession>
<proteinExistence type="predicted"/>
<dbReference type="EMBL" id="JROU02000431">
    <property type="protein sequence ID" value="OEH79303.1"/>
    <property type="molecule type" value="Genomic_DNA"/>
</dbReference>
<evidence type="ECO:0000256" key="1">
    <source>
        <dbReference type="ARBA" id="ARBA00004141"/>
    </source>
</evidence>
<keyword evidence="4 6" id="KW-0472">Membrane</keyword>
<evidence type="ECO:0000313" key="9">
    <source>
        <dbReference type="Proteomes" id="UP000095192"/>
    </source>
</evidence>
<evidence type="ECO:0000256" key="4">
    <source>
        <dbReference type="ARBA" id="ARBA00023136"/>
    </source>
</evidence>
<protein>
    <recommendedName>
        <fullName evidence="7">Polycystin cation channel PKD1/PKD2 domain-containing protein</fullName>
    </recommendedName>
</protein>
<evidence type="ECO:0000259" key="7">
    <source>
        <dbReference type="Pfam" id="PF08016"/>
    </source>
</evidence>
<feature type="transmembrane region" description="Helical" evidence="6">
    <location>
        <begin position="1019"/>
        <end position="1042"/>
    </location>
</feature>
<keyword evidence="9" id="KW-1185">Reference proteome</keyword>
<feature type="transmembrane region" description="Helical" evidence="6">
    <location>
        <begin position="127"/>
        <end position="148"/>
    </location>
</feature>
<feature type="transmembrane region" description="Helical" evidence="6">
    <location>
        <begin position="1143"/>
        <end position="1161"/>
    </location>
</feature>
<name>A0A1D3D773_9EIME</name>
<feature type="domain" description="Polycystin cation channel PKD1/PKD2" evidence="7">
    <location>
        <begin position="1096"/>
        <end position="1198"/>
    </location>
</feature>
<organism evidence="8 9">
    <name type="scientific">Cyclospora cayetanensis</name>
    <dbReference type="NCBI Taxonomy" id="88456"/>
    <lineage>
        <taxon>Eukaryota</taxon>
        <taxon>Sar</taxon>
        <taxon>Alveolata</taxon>
        <taxon>Apicomplexa</taxon>
        <taxon>Conoidasida</taxon>
        <taxon>Coccidia</taxon>
        <taxon>Eucoccidiorida</taxon>
        <taxon>Eimeriorina</taxon>
        <taxon>Eimeriidae</taxon>
        <taxon>Cyclospora</taxon>
    </lineage>
</organism>
<dbReference type="InParanoid" id="A0A1D3D773"/>
<comment type="subcellular location">
    <subcellularLocation>
        <location evidence="1">Membrane</location>
        <topology evidence="1">Multi-pass membrane protein</topology>
    </subcellularLocation>
</comment>
<feature type="coiled-coil region" evidence="5">
    <location>
        <begin position="1395"/>
        <end position="1436"/>
    </location>
</feature>
<dbReference type="PANTHER" id="PTHR10877:SF183">
    <property type="entry name" value="AT14535P-RELATED"/>
    <property type="match status" value="1"/>
</dbReference>
<feature type="transmembrane region" description="Helical" evidence="6">
    <location>
        <begin position="855"/>
        <end position="874"/>
    </location>
</feature>
<evidence type="ECO:0000256" key="2">
    <source>
        <dbReference type="ARBA" id="ARBA00022692"/>
    </source>
</evidence>
<feature type="transmembrane region" description="Helical" evidence="6">
    <location>
        <begin position="567"/>
        <end position="585"/>
    </location>
</feature>
<dbReference type="InterPro" id="IPR051223">
    <property type="entry name" value="Polycystin"/>
</dbReference>
<keyword evidence="5" id="KW-0175">Coiled coil</keyword>
<dbReference type="VEuPathDB" id="ToxoDB:LOC34622232"/>
<feature type="transmembrane region" description="Helical" evidence="6">
    <location>
        <begin position="1062"/>
        <end position="1092"/>
    </location>
</feature>
<gene>
    <name evidence="8" type="ORF">cyc_05964</name>
</gene>
<evidence type="ECO:0000256" key="3">
    <source>
        <dbReference type="ARBA" id="ARBA00022989"/>
    </source>
</evidence>
<dbReference type="GO" id="GO:0016020">
    <property type="term" value="C:membrane"/>
    <property type="evidence" value="ECO:0007669"/>
    <property type="project" value="UniProtKB-SubCell"/>
</dbReference>
<evidence type="ECO:0000313" key="8">
    <source>
        <dbReference type="EMBL" id="OEH79303.1"/>
    </source>
</evidence>
<dbReference type="InterPro" id="IPR013122">
    <property type="entry name" value="PKD1_2_channel"/>
</dbReference>
<dbReference type="Proteomes" id="UP000095192">
    <property type="component" value="Unassembled WGS sequence"/>
</dbReference>
<comment type="caution">
    <text evidence="8">The sequence shown here is derived from an EMBL/GenBank/DDBJ whole genome shotgun (WGS) entry which is preliminary data.</text>
</comment>
<keyword evidence="3 6" id="KW-1133">Transmembrane helix</keyword>
<feature type="transmembrane region" description="Helical" evidence="6">
    <location>
        <begin position="445"/>
        <end position="469"/>
    </location>
</feature>
<sequence length="1437" mass="161394">MTQEKWVHFQGEAGDVAAHITEEHHQEQEANRAAAALINEYRQHDGPITAEQKKALIAKGYKEKLRYREKSLLLKEPKPVSLGNALKGQIHLSRREVFRRKLFPIRFEESARNVEEVQKLLMQRQPVGQLVISIAYLAMLLLFLSYAVEITNLYEAADGIVAPIKSARAPTPSDFNTVSFEVAKAEQESPRSISSAVDLELVQPLDFSLLANKGDVASWLLYGFVPLLFGPSPQSSDLGSAKVLGKCFRLTFRQIELQAVDGFDLGFEGVWPLTTAKASSSIAASKLRSSNVLTNQSGSRFKYTYPFVASGEDKAFNKKGGYYQVICEDSVQKAQASLQQAQQHSRYPPWFVPMPVIADRRTISTVVDFFAVNPVTQTFSHCSVLFAFTSSGTLQRPRIWVSSLAAFSSQSDGLVRYIALGLTLTLLLLYLICEYTEVEKLGFKVWAKGIWSIFLLFHLLVLVGFLASFTTVQVIATLAPEIGQSLGDDGYYDISDEPTAANEAEFFQLLSSYAYLFDANDGAQYALTVFGSLSALTGCILTSRLLPAVAGIGMKSLLMTFRKVKNYLLACTFGMLAILLIFVSLGNISFGEATTAFCGYYESLTTSTSFLLGGTLGNSDVYTVVSAKPILAGIFFVSLFLIFSVFGFTILIAVMLRKYDLCAQSIEQNVMKYKLDEQELFRTRYEWLRHTVPNIWRRFWKAACWCRKEENLALLSEIDEFEDDCRETKELKELEKRKKGIYKKKRGKNFYRNDKRKDSHSSAEEYYDTPPQYPPWVWQTIGIDDPTNIYASRNGAQAQDFYVDPTSMPGPTDCYFTPNIAGATVPKAPAPSVAKVYLMVRNQVQEDHQDAWKKLFIVAFVAIIVATVNMQLSVYTASDMRDMVAQTLSTTAFPLDPVKFTLADSSLGQSNLEVSLSYPDQQLLGVGTTRDLYSWLVGDHGLMAFLASPTEPSVFDKAFPKLTLSDEVAFQIVLLNHSTRNTLVDVHIKFPRNAGGTFSPNLSIEAFNLQPYSTWDSTAVTAVALQVATAALFLFFGCSFFVELKRLWSTLKEQRQDFSCGLCLGVFFVDDLFNVFDLIGFGVLACCILLIGRKLKRMTLMFFTLASAAGEVVHILMGTTLVFLGFSYACFLSFGRHVERHSTIKNSCISTFLLSMGYFPLSELFEADAGMAGAFIFPYLFFMGIICFSLFLCVLLRSLAYRSAEIKAMERLGKVEERSVLRSLQLFLQELCCIFQPPADMQANQQDFELPLQEEETAFGKRTASDQEADLILLEKIGQAERRRRERPIKVVELPPDVVTSALSDEQYANLPEEARLFAQTEVASFVDRFRLMATQLRLGNGDIVTLLQKLENEAYTELSTLAREVAQQEGHLQHELSVYTSRIVEGQKRLTAYIKFLEQALQDREDELQLQQQELKLLETKFEDQQEAAERYGRKR</sequence>
<keyword evidence="2 6" id="KW-0812">Transmembrane</keyword>
<dbReference type="VEuPathDB" id="ToxoDB:cyc_05964"/>
<dbReference type="Pfam" id="PF08016">
    <property type="entry name" value="PKD_channel"/>
    <property type="match status" value="1"/>
</dbReference>
<reference evidence="8 9" key="1">
    <citation type="journal article" date="2016" name="BMC Genomics">
        <title>Comparative genomics reveals Cyclospora cayetanensis possesses coccidia-like metabolism and invasion components but unique surface antigens.</title>
        <authorList>
            <person name="Liu S."/>
            <person name="Wang L."/>
            <person name="Zheng H."/>
            <person name="Xu Z."/>
            <person name="Roellig D.M."/>
            <person name="Li N."/>
            <person name="Frace M.A."/>
            <person name="Tang K."/>
            <person name="Arrowood M.J."/>
            <person name="Moss D.M."/>
            <person name="Zhang L."/>
            <person name="Feng Y."/>
            <person name="Xiao L."/>
        </authorList>
    </citation>
    <scope>NUCLEOTIDE SEQUENCE [LARGE SCALE GENOMIC DNA]</scope>
    <source>
        <strain evidence="8 9">CHN_HEN01</strain>
    </source>
</reference>
<evidence type="ECO:0000256" key="5">
    <source>
        <dbReference type="SAM" id="Coils"/>
    </source>
</evidence>
<evidence type="ECO:0000256" key="6">
    <source>
        <dbReference type="SAM" id="Phobius"/>
    </source>
</evidence>